<comment type="caution">
    <text evidence="6">The sequence shown here is derived from an EMBL/GenBank/DDBJ whole genome shotgun (WGS) entry which is preliminary data.</text>
</comment>
<dbReference type="RefSeq" id="WP_132584691.1">
    <property type="nucleotide sequence ID" value="NZ_SMAJ01000016.1"/>
</dbReference>
<keyword evidence="3 4" id="KW-0732">Signal</keyword>
<dbReference type="InterPro" id="IPR001638">
    <property type="entry name" value="Solute-binding_3/MltF_N"/>
</dbReference>
<evidence type="ECO:0000313" key="7">
    <source>
        <dbReference type="Proteomes" id="UP000295525"/>
    </source>
</evidence>
<protein>
    <submittedName>
        <fullName evidence="6">Taurine transport system substrate-binding protein</fullName>
    </submittedName>
</protein>
<feature type="domain" description="Solute-binding protein family 3/N-terminal" evidence="5">
    <location>
        <begin position="26"/>
        <end position="243"/>
    </location>
</feature>
<comment type="similarity">
    <text evidence="2">Belongs to the bacterial solute-binding protein SsuA/TauA family.</text>
</comment>
<evidence type="ECO:0000256" key="2">
    <source>
        <dbReference type="ARBA" id="ARBA00010742"/>
    </source>
</evidence>
<feature type="chain" id="PRO_5020361488" evidence="4">
    <location>
        <begin position="25"/>
        <end position="327"/>
    </location>
</feature>
<comment type="subcellular location">
    <subcellularLocation>
        <location evidence="1">Periplasm</location>
    </subcellularLocation>
</comment>
<proteinExistence type="inferred from homology"/>
<dbReference type="InterPro" id="IPR010068">
    <property type="entry name" value="Peri-bd_TauA"/>
</dbReference>
<name>A0A4R3LU31_9BURK</name>
<dbReference type="PANTHER" id="PTHR30024:SF47">
    <property type="entry name" value="TAURINE-BINDING PERIPLASMIC PROTEIN"/>
    <property type="match status" value="1"/>
</dbReference>
<reference evidence="6 7" key="1">
    <citation type="submission" date="2019-03" db="EMBL/GenBank/DDBJ databases">
        <title>Genomic Encyclopedia of Type Strains, Phase IV (KMG-IV): sequencing the most valuable type-strain genomes for metagenomic binning, comparative biology and taxonomic classification.</title>
        <authorList>
            <person name="Goeker M."/>
        </authorList>
    </citation>
    <scope>NUCLEOTIDE SEQUENCE [LARGE SCALE GENOMIC DNA]</scope>
    <source>
        <strain evidence="6 7">DSM 24591</strain>
    </source>
</reference>
<organism evidence="6 7">
    <name type="scientific">Paralcaligenes ureilyticus</name>
    <dbReference type="NCBI Taxonomy" id="627131"/>
    <lineage>
        <taxon>Bacteria</taxon>
        <taxon>Pseudomonadati</taxon>
        <taxon>Pseudomonadota</taxon>
        <taxon>Betaproteobacteria</taxon>
        <taxon>Burkholderiales</taxon>
        <taxon>Alcaligenaceae</taxon>
        <taxon>Paralcaligenes</taxon>
    </lineage>
</organism>
<feature type="signal peptide" evidence="4">
    <location>
        <begin position="1"/>
        <end position="24"/>
    </location>
</feature>
<dbReference type="Proteomes" id="UP000295525">
    <property type="component" value="Unassembled WGS sequence"/>
</dbReference>
<evidence type="ECO:0000313" key="6">
    <source>
        <dbReference type="EMBL" id="TCT03099.1"/>
    </source>
</evidence>
<dbReference type="OrthoDB" id="286202at2"/>
<dbReference type="Gene3D" id="3.40.190.10">
    <property type="entry name" value="Periplasmic binding protein-like II"/>
    <property type="match status" value="2"/>
</dbReference>
<dbReference type="EMBL" id="SMAJ01000016">
    <property type="protein sequence ID" value="TCT03099.1"/>
    <property type="molecule type" value="Genomic_DNA"/>
</dbReference>
<accession>A0A4R3LU31</accession>
<evidence type="ECO:0000259" key="5">
    <source>
        <dbReference type="SMART" id="SM00062"/>
    </source>
</evidence>
<sequence length="327" mass="34570">MKTFITKIAIALTLTIGLGAAANAEKVIIGTFGDPTPSHVAIAQGKFVKATGWNIEWRKFASGADVIAAMASGDVQLSELGSSPLAIAASQGVDVKLFLISFLIGSSESLIVRNGSGIDKTADLKGKRIAVPIGSTSHFSLMGALSHWGINQKDVKIIGMSPDQINAAWAQKAIDAAFVWNPVQSVLLENGKRLISAGEIAKWGYPTFNGWVVNPKFAAKNAKSMAAFAKTMNEANADYLNNKAKWTADSTPIKQIAQSTGAQASQVPTILDGFTFLTASQQGAWLDSHAADALKRTADFLKANGRIDTVSKNYSPFVDSAIAKSVQ</sequence>
<dbReference type="Pfam" id="PF09084">
    <property type="entry name" value="NMT1"/>
    <property type="match status" value="1"/>
</dbReference>
<dbReference type="SUPFAM" id="SSF53850">
    <property type="entry name" value="Periplasmic binding protein-like II"/>
    <property type="match status" value="1"/>
</dbReference>
<dbReference type="NCBIfam" id="TIGR01729">
    <property type="entry name" value="taurine_ABC_bnd"/>
    <property type="match status" value="1"/>
</dbReference>
<dbReference type="GO" id="GO:0042918">
    <property type="term" value="P:alkanesulfonate transmembrane transport"/>
    <property type="evidence" value="ECO:0007669"/>
    <property type="project" value="TreeGrafter"/>
</dbReference>
<evidence type="ECO:0000256" key="3">
    <source>
        <dbReference type="ARBA" id="ARBA00022729"/>
    </source>
</evidence>
<dbReference type="InterPro" id="IPR015168">
    <property type="entry name" value="SsuA/THI5"/>
</dbReference>
<dbReference type="AlphaFoldDB" id="A0A4R3LU31"/>
<dbReference type="GO" id="GO:0042597">
    <property type="term" value="C:periplasmic space"/>
    <property type="evidence" value="ECO:0007669"/>
    <property type="project" value="UniProtKB-SubCell"/>
</dbReference>
<dbReference type="PANTHER" id="PTHR30024">
    <property type="entry name" value="ALIPHATIC SULFONATES-BINDING PROTEIN-RELATED"/>
    <property type="match status" value="1"/>
</dbReference>
<gene>
    <name evidence="6" type="ORF">EDC26_11666</name>
</gene>
<keyword evidence="7" id="KW-1185">Reference proteome</keyword>
<evidence type="ECO:0000256" key="4">
    <source>
        <dbReference type="SAM" id="SignalP"/>
    </source>
</evidence>
<dbReference type="SMART" id="SM00062">
    <property type="entry name" value="PBPb"/>
    <property type="match status" value="1"/>
</dbReference>
<evidence type="ECO:0000256" key="1">
    <source>
        <dbReference type="ARBA" id="ARBA00004418"/>
    </source>
</evidence>